<keyword evidence="1" id="KW-0175">Coiled coil</keyword>
<evidence type="ECO:0000256" key="2">
    <source>
        <dbReference type="SAM" id="MobiDB-lite"/>
    </source>
</evidence>
<feature type="region of interest" description="Disordered" evidence="2">
    <location>
        <begin position="65"/>
        <end position="97"/>
    </location>
</feature>
<dbReference type="AlphaFoldDB" id="A0A9W6ZGU7"/>
<gene>
    <name evidence="3" type="ORF">TrLO_g7320</name>
</gene>
<protein>
    <submittedName>
        <fullName evidence="3">Uncharacterized protein</fullName>
    </submittedName>
</protein>
<keyword evidence="4" id="KW-1185">Reference proteome</keyword>
<feature type="coiled-coil region" evidence="1">
    <location>
        <begin position="119"/>
        <end position="146"/>
    </location>
</feature>
<comment type="caution">
    <text evidence="3">The sequence shown here is derived from an EMBL/GenBank/DDBJ whole genome shotgun (WGS) entry which is preliminary data.</text>
</comment>
<dbReference type="EMBL" id="BRXW01000391">
    <property type="protein sequence ID" value="GMH49810.1"/>
    <property type="molecule type" value="Genomic_DNA"/>
</dbReference>
<evidence type="ECO:0000313" key="3">
    <source>
        <dbReference type="EMBL" id="GMH49810.1"/>
    </source>
</evidence>
<reference evidence="4" key="1">
    <citation type="journal article" date="2023" name="Commun. Biol.">
        <title>Genome analysis of Parmales, the sister group of diatoms, reveals the evolutionary specialization of diatoms from phago-mixotrophs to photoautotrophs.</title>
        <authorList>
            <person name="Ban H."/>
            <person name="Sato S."/>
            <person name="Yoshikawa S."/>
            <person name="Yamada K."/>
            <person name="Nakamura Y."/>
            <person name="Ichinomiya M."/>
            <person name="Sato N."/>
            <person name="Blanc-Mathieu R."/>
            <person name="Endo H."/>
            <person name="Kuwata A."/>
            <person name="Ogata H."/>
        </authorList>
    </citation>
    <scope>NUCLEOTIDE SEQUENCE [LARGE SCALE GENOMIC DNA]</scope>
    <source>
        <strain evidence="4">NIES 3700</strain>
    </source>
</reference>
<proteinExistence type="predicted"/>
<evidence type="ECO:0000313" key="4">
    <source>
        <dbReference type="Proteomes" id="UP001165122"/>
    </source>
</evidence>
<evidence type="ECO:0000256" key="1">
    <source>
        <dbReference type="SAM" id="Coils"/>
    </source>
</evidence>
<sequence length="152" mass="17220">MLFSVIKRSTRLTTTNLQRCAAPLSTFPSDCDSTLLRKPWLSRLDEDLDQVDLAPIFSRTLLDSFGISPRPRTSSSPPPPSNPNSPTRRQFSTLKDDLQQRTSVEEKLWVLQHENDLAISATKAKLKKSIKDSKELKKELNMLNIELGGKRK</sequence>
<name>A0A9W6ZGU7_9STRA</name>
<dbReference type="Proteomes" id="UP001165122">
    <property type="component" value="Unassembled WGS sequence"/>
</dbReference>
<organism evidence="3 4">
    <name type="scientific">Triparma laevis f. longispina</name>
    <dbReference type="NCBI Taxonomy" id="1714387"/>
    <lineage>
        <taxon>Eukaryota</taxon>
        <taxon>Sar</taxon>
        <taxon>Stramenopiles</taxon>
        <taxon>Ochrophyta</taxon>
        <taxon>Bolidophyceae</taxon>
        <taxon>Parmales</taxon>
        <taxon>Triparmaceae</taxon>
        <taxon>Triparma</taxon>
    </lineage>
</organism>
<accession>A0A9W6ZGU7</accession>